<dbReference type="AlphaFoldDB" id="A0A6P5ZP95"/>
<comment type="similarity">
    <text evidence="1 2">Belongs to the RNase T2 family.</text>
</comment>
<evidence type="ECO:0000256" key="3">
    <source>
        <dbReference type="SAM" id="Phobius"/>
    </source>
</evidence>
<reference evidence="5" key="1">
    <citation type="submission" date="2025-08" db="UniProtKB">
        <authorList>
            <consortium name="RefSeq"/>
        </authorList>
    </citation>
    <scope>IDENTIFICATION</scope>
    <source>
        <tissue evidence="5">Fruit stalk</tissue>
    </source>
</reference>
<dbReference type="CDD" id="cd22645">
    <property type="entry name" value="BIC1_CID"/>
    <property type="match status" value="1"/>
</dbReference>
<gene>
    <name evidence="5" type="primary">LOC111302682</name>
</gene>
<dbReference type="Proteomes" id="UP000515121">
    <property type="component" value="Unplaced"/>
</dbReference>
<dbReference type="GO" id="GO:0033897">
    <property type="term" value="F:ribonuclease T2 activity"/>
    <property type="evidence" value="ECO:0007669"/>
    <property type="project" value="InterPro"/>
</dbReference>
<keyword evidence="4" id="KW-1185">Reference proteome</keyword>
<feature type="transmembrane region" description="Helical" evidence="3">
    <location>
        <begin position="6"/>
        <end position="25"/>
    </location>
</feature>
<dbReference type="InterPro" id="IPR040374">
    <property type="entry name" value="BIC"/>
</dbReference>
<dbReference type="PROSITE" id="PS00531">
    <property type="entry name" value="RNASE_T2_2"/>
    <property type="match status" value="1"/>
</dbReference>
<dbReference type="GeneID" id="111302682"/>
<proteinExistence type="inferred from homology"/>
<keyword evidence="3" id="KW-1133">Transmembrane helix</keyword>
<dbReference type="PANTHER" id="PTHR34207">
    <property type="entry name" value="PROTEIN BIC1"/>
    <property type="match status" value="1"/>
</dbReference>
<evidence type="ECO:0000256" key="1">
    <source>
        <dbReference type="ARBA" id="ARBA00007469"/>
    </source>
</evidence>
<keyword evidence="3" id="KW-0812">Transmembrane</keyword>
<dbReference type="GO" id="GO:0009785">
    <property type="term" value="P:blue light signaling pathway"/>
    <property type="evidence" value="ECO:0007669"/>
    <property type="project" value="InterPro"/>
</dbReference>
<dbReference type="Pfam" id="PF00445">
    <property type="entry name" value="Ribonuclease_T2"/>
    <property type="match status" value="1"/>
</dbReference>
<dbReference type="InterPro" id="IPR033130">
    <property type="entry name" value="RNase_T2_His_AS_2"/>
</dbReference>
<sequence length="332" mass="37610">MPSYLWVAAMTAVVACVSAWFGLNLQPFTLNTLRLQRQFATSTALRAPTNVPTPFCFYKLSLQWPPATCNGGMSCKPPTPRHFTIHGIWPQDGNDYPVPPYSPTNPCTPVTPTPASNLPTELNPILSDLQSLWPNLRDPNNLNQNFIFWGHEWTTHGMCSDYPNDPRDYFNSAVLLRKRFNPVQQELPTCNNMSNIPSKPVVIVRQVPTFCPKDDQVMLLHDKSYNKSGESCNNVALQGSVLVLRRHGSDGNEVEALQVDSERERLKRHREEIAGRVLIPDKWDKEELLKDWIDYSSFDSLLAPNGLASARKALMAEGRRTNFQRLRLESMC</sequence>
<keyword evidence="3" id="KW-0472">Membrane</keyword>
<organism evidence="4 5">
    <name type="scientific">Durio zibethinus</name>
    <name type="common">Durian</name>
    <dbReference type="NCBI Taxonomy" id="66656"/>
    <lineage>
        <taxon>Eukaryota</taxon>
        <taxon>Viridiplantae</taxon>
        <taxon>Streptophyta</taxon>
        <taxon>Embryophyta</taxon>
        <taxon>Tracheophyta</taxon>
        <taxon>Spermatophyta</taxon>
        <taxon>Magnoliopsida</taxon>
        <taxon>eudicotyledons</taxon>
        <taxon>Gunneridae</taxon>
        <taxon>Pentapetalae</taxon>
        <taxon>rosids</taxon>
        <taxon>malvids</taxon>
        <taxon>Malvales</taxon>
        <taxon>Malvaceae</taxon>
        <taxon>Helicteroideae</taxon>
        <taxon>Durio</taxon>
    </lineage>
</organism>
<dbReference type="PANTHER" id="PTHR34207:SF17">
    <property type="entry name" value="PROTEIN BIC2"/>
    <property type="match status" value="1"/>
</dbReference>
<dbReference type="OrthoDB" id="672067at2759"/>
<protein>
    <submittedName>
        <fullName evidence="5">Uncharacterized protein LOC111302682</fullName>
    </submittedName>
</protein>
<dbReference type="Gene3D" id="3.90.730.10">
    <property type="entry name" value="Ribonuclease T2-like"/>
    <property type="match status" value="1"/>
</dbReference>
<accession>A0A6P5ZP95</accession>
<evidence type="ECO:0000313" key="5">
    <source>
        <dbReference type="RefSeq" id="XP_022754210.1"/>
    </source>
</evidence>
<dbReference type="InterPro" id="IPR001568">
    <property type="entry name" value="RNase_T2-like"/>
</dbReference>
<dbReference type="InterPro" id="IPR036430">
    <property type="entry name" value="RNase_T2-like_sf"/>
</dbReference>
<evidence type="ECO:0000256" key="2">
    <source>
        <dbReference type="RuleBase" id="RU004328"/>
    </source>
</evidence>
<dbReference type="GO" id="GO:0003723">
    <property type="term" value="F:RNA binding"/>
    <property type="evidence" value="ECO:0007669"/>
    <property type="project" value="InterPro"/>
</dbReference>
<dbReference type="RefSeq" id="XP_022754210.1">
    <property type="nucleotide sequence ID" value="XM_022898475.1"/>
</dbReference>
<name>A0A6P5ZP95_DURZI</name>
<dbReference type="SUPFAM" id="SSF55895">
    <property type="entry name" value="Ribonuclease Rh-like"/>
    <property type="match status" value="1"/>
</dbReference>
<evidence type="ECO:0000313" key="4">
    <source>
        <dbReference type="Proteomes" id="UP000515121"/>
    </source>
</evidence>
<dbReference type="KEGG" id="dzi:111302682"/>